<organism evidence="4 5">
    <name type="scientific">Candidatus Accumulibacter appositus</name>
    <dbReference type="NCBI Taxonomy" id="1454003"/>
    <lineage>
        <taxon>Bacteria</taxon>
        <taxon>Pseudomonadati</taxon>
        <taxon>Pseudomonadota</taxon>
        <taxon>Betaproteobacteria</taxon>
        <taxon>Candidatus Accumulibacter</taxon>
    </lineage>
</organism>
<dbReference type="InterPro" id="IPR029056">
    <property type="entry name" value="Ribokinase-like"/>
</dbReference>
<comment type="caution">
    <text evidence="4">The sequence shown here is derived from an EMBL/GenBank/DDBJ whole genome shotgun (WGS) entry which is preliminary data.</text>
</comment>
<evidence type="ECO:0000313" key="4">
    <source>
        <dbReference type="EMBL" id="EXI78965.1"/>
    </source>
</evidence>
<reference evidence="4 5" key="1">
    <citation type="submission" date="2014-02" db="EMBL/GenBank/DDBJ databases">
        <title>Expanding our view of genomic diversity in Candidatus Accumulibacter clades.</title>
        <authorList>
            <person name="Skennerton C.T."/>
            <person name="Barr J.J."/>
            <person name="Slater F.R."/>
            <person name="Bond P.L."/>
            <person name="Tyson G.W."/>
        </authorList>
    </citation>
    <scope>NUCLEOTIDE SEQUENCE [LARGE SCALE GENOMIC DNA]</scope>
    <source>
        <strain evidence="5">BA-92</strain>
    </source>
</reference>
<sequence>MSTLICGSIAFDNIMVFHDRFKNHILPEQIHILNVAFLVPEMRREFGGCAGNIAYNLKLLNGEPLIMATVGDDADSYLLRLDDLGLSRAHVRRIAGSFTAQAFITTDLDDNQITAFHPGAMTYSHLNHVADVPAATLGIVAPDGRDGMLQHAQDLAAAGIPFVFDPGQGLPMFSGDELMSFMQLATYACFNDYEAKLLCDRSNRSIEKLANEVDALIVTRGGEGSRIYANGVCHEIPCVQASTVVDPTGCGDAYRSGLLYGIAAGWDWQKTGQLAAVMGAIKIAHRGGQNHRPTRKDIADHFAKAFGSQPW</sequence>
<dbReference type="PANTHER" id="PTHR10584:SF166">
    <property type="entry name" value="RIBOKINASE"/>
    <property type="match status" value="1"/>
</dbReference>
<dbReference type="EC" id="2.7.1.20" evidence="4"/>
<keyword evidence="2 4" id="KW-0418">Kinase</keyword>
<dbReference type="InterPro" id="IPR011611">
    <property type="entry name" value="PfkB_dom"/>
</dbReference>
<dbReference type="CDD" id="cd01942">
    <property type="entry name" value="ribokinase_group_A"/>
    <property type="match status" value="1"/>
</dbReference>
<evidence type="ECO:0000256" key="1">
    <source>
        <dbReference type="ARBA" id="ARBA00022679"/>
    </source>
</evidence>
<proteinExistence type="predicted"/>
<dbReference type="PANTHER" id="PTHR10584">
    <property type="entry name" value="SUGAR KINASE"/>
    <property type="match status" value="1"/>
</dbReference>
<dbReference type="SUPFAM" id="SSF53613">
    <property type="entry name" value="Ribokinase-like"/>
    <property type="match status" value="1"/>
</dbReference>
<feature type="domain" description="Carbohydrate kinase PfkB" evidence="3">
    <location>
        <begin position="35"/>
        <end position="294"/>
    </location>
</feature>
<dbReference type="EMBL" id="JEMX01000061">
    <property type="protein sequence ID" value="EXI78965.1"/>
    <property type="molecule type" value="Genomic_DNA"/>
</dbReference>
<evidence type="ECO:0000256" key="2">
    <source>
        <dbReference type="ARBA" id="ARBA00022777"/>
    </source>
</evidence>
<protein>
    <submittedName>
        <fullName evidence="4">Adenosine kinase</fullName>
        <ecNumber evidence="4">2.7.1.20</ecNumber>
    </submittedName>
</protein>
<evidence type="ECO:0000259" key="3">
    <source>
        <dbReference type="Pfam" id="PF00294"/>
    </source>
</evidence>
<evidence type="ECO:0000313" key="5">
    <source>
        <dbReference type="Proteomes" id="UP000021816"/>
    </source>
</evidence>
<dbReference type="Pfam" id="PF00294">
    <property type="entry name" value="PfkB"/>
    <property type="match status" value="1"/>
</dbReference>
<dbReference type="Proteomes" id="UP000021816">
    <property type="component" value="Unassembled WGS sequence"/>
</dbReference>
<keyword evidence="1 4" id="KW-0808">Transferase</keyword>
<dbReference type="Gene3D" id="3.40.1190.20">
    <property type="match status" value="1"/>
</dbReference>
<name>A0A011PQ37_9PROT</name>
<dbReference type="STRING" id="1454003.AW10_02607"/>
<dbReference type="AlphaFoldDB" id="A0A011PQ37"/>
<dbReference type="GO" id="GO:0004001">
    <property type="term" value="F:adenosine kinase activity"/>
    <property type="evidence" value="ECO:0007669"/>
    <property type="project" value="UniProtKB-EC"/>
</dbReference>
<gene>
    <name evidence="4" type="primary">adoK</name>
    <name evidence="4" type="ORF">AW10_02607</name>
</gene>
<accession>A0A011PQ37</accession>
<dbReference type="PATRIC" id="fig|1454003.3.peg.2659"/>